<comment type="caution">
    <text evidence="2">The sequence shown here is derived from an EMBL/GenBank/DDBJ whole genome shotgun (WGS) entry which is preliminary data.</text>
</comment>
<dbReference type="GO" id="GO:0003676">
    <property type="term" value="F:nucleic acid binding"/>
    <property type="evidence" value="ECO:0007669"/>
    <property type="project" value="InterPro"/>
</dbReference>
<dbReference type="InterPro" id="IPR001584">
    <property type="entry name" value="Integrase_cat-core"/>
</dbReference>
<evidence type="ECO:0000313" key="3">
    <source>
        <dbReference type="Proteomes" id="UP001460270"/>
    </source>
</evidence>
<dbReference type="AlphaFoldDB" id="A0AAW0NCJ8"/>
<dbReference type="PANTHER" id="PTHR47331">
    <property type="entry name" value="PHD-TYPE DOMAIN-CONTAINING PROTEIN"/>
    <property type="match status" value="1"/>
</dbReference>
<dbReference type="InterPro" id="IPR036397">
    <property type="entry name" value="RNaseH_sf"/>
</dbReference>
<reference evidence="3" key="1">
    <citation type="submission" date="2024-04" db="EMBL/GenBank/DDBJ databases">
        <title>Salinicola lusitanus LLJ914,a marine bacterium isolated from the Okinawa Trough.</title>
        <authorList>
            <person name="Li J."/>
        </authorList>
    </citation>
    <scope>NUCLEOTIDE SEQUENCE [LARGE SCALE GENOMIC DNA]</scope>
</reference>
<dbReference type="InterPro" id="IPR012337">
    <property type="entry name" value="RNaseH-like_sf"/>
</dbReference>
<dbReference type="GO" id="GO:0015074">
    <property type="term" value="P:DNA integration"/>
    <property type="evidence" value="ECO:0007669"/>
    <property type="project" value="InterPro"/>
</dbReference>
<accession>A0AAW0NCJ8</accession>
<gene>
    <name evidence="2" type="ORF">WMY93_025117</name>
</gene>
<dbReference type="Proteomes" id="UP001460270">
    <property type="component" value="Unassembled WGS sequence"/>
</dbReference>
<dbReference type="Pfam" id="PF18701">
    <property type="entry name" value="DUF5641"/>
    <property type="match status" value="1"/>
</dbReference>
<name>A0AAW0NCJ8_9GOBI</name>
<dbReference type="Gene3D" id="3.30.420.10">
    <property type="entry name" value="Ribonuclease H-like superfamily/Ribonuclease H"/>
    <property type="match status" value="1"/>
</dbReference>
<protein>
    <recommendedName>
        <fullName evidence="1">Integrase catalytic domain-containing protein</fullName>
    </recommendedName>
</protein>
<dbReference type="InterPro" id="IPR008042">
    <property type="entry name" value="Retrotrans_Pao"/>
</dbReference>
<keyword evidence="3" id="KW-1185">Reference proteome</keyword>
<proteinExistence type="predicted"/>
<dbReference type="PROSITE" id="PS50994">
    <property type="entry name" value="INTEGRASE"/>
    <property type="match status" value="1"/>
</dbReference>
<organism evidence="2 3">
    <name type="scientific">Mugilogobius chulae</name>
    <name type="common">yellowstripe goby</name>
    <dbReference type="NCBI Taxonomy" id="88201"/>
    <lineage>
        <taxon>Eukaryota</taxon>
        <taxon>Metazoa</taxon>
        <taxon>Chordata</taxon>
        <taxon>Craniata</taxon>
        <taxon>Vertebrata</taxon>
        <taxon>Euteleostomi</taxon>
        <taxon>Actinopterygii</taxon>
        <taxon>Neopterygii</taxon>
        <taxon>Teleostei</taxon>
        <taxon>Neoteleostei</taxon>
        <taxon>Acanthomorphata</taxon>
        <taxon>Gobiaria</taxon>
        <taxon>Gobiiformes</taxon>
        <taxon>Gobioidei</taxon>
        <taxon>Gobiidae</taxon>
        <taxon>Gobionellinae</taxon>
        <taxon>Mugilogobius</taxon>
    </lineage>
</organism>
<sequence>MNEMISEGYAEEITVQEREENGKIWYIPHHAVYHPRKKSLRIVFDCGATFKGTSLNQNLLQGPNLTSALIGVLLRFRKETVAFMGDVKAMFHQVKVAEGDRDFLRFLWWPEGDLSREVVVFRMTVHLFGAVSSPSCASFALQRTADDHQADFPLKVIQLVKENFYVDDCLGSVATEKEAVALAKQLSALCLRGGFSLTRWVSNSKNMVKEVLGVGTDEELKEMDLDKDMPPIERALGLQWCTENDVFKFKMEIKQRPCTRRGMLSVSSSVYDPMGFLAPVVLPSKIMLQELCRRKIGWDETIPQDLKQQWLQWLEELDMLSEFKVERCMKPSNFGGHLHGQLHHFSDASEVGYGTVTYLRLENKKGDVNVSFILGKARVTPIKAVTIPRLELTAAVLAVRVDLMLKSELKMELQESVFWTDSTSVLRYIRNEDKRFHTFVANRVSVIRDATEASQWKYIGSKENPADVASRGQKIVDFIKNSLWIHGPEYLLSVQEEWPINVMDAEEPHDPEIKRDIFANAVTAQTLDATTRFLSYFSDWRRLKVAVAWVLRFKLNLLKRVKENQATASVAERQSIQPLSGDELFQAERAIIQFVQHQEFAEEIAALSKGKGVTRHSRIYKLAPCLDEGLLRVGGRLDNGTNFIGAERELRQAISSINHSKIQQVLQDRGVQWHFNPPAASHHGGVWERLIRMVKKILRSVLQQQTLDEDGLTTVMCEAEAILNDRPITKLSDDPNDLEALTPNHLLLLSGKPPLPPGLFSQSDLYVKRRWRQVQYLADLFWKRWIREYLPLLQERQRWNERKKNLKAGDIVMIMDPLHPDAHGHWDECWMSSLIKMDLCDLYVYRQN</sequence>
<feature type="domain" description="Integrase catalytic" evidence="1">
    <location>
        <begin position="638"/>
        <end position="751"/>
    </location>
</feature>
<dbReference type="InterPro" id="IPR043502">
    <property type="entry name" value="DNA/RNA_pol_sf"/>
</dbReference>
<evidence type="ECO:0000259" key="1">
    <source>
        <dbReference type="PROSITE" id="PS50994"/>
    </source>
</evidence>
<dbReference type="Pfam" id="PF05380">
    <property type="entry name" value="Peptidase_A17"/>
    <property type="match status" value="1"/>
</dbReference>
<dbReference type="InterPro" id="IPR040676">
    <property type="entry name" value="DUF5641"/>
</dbReference>
<evidence type="ECO:0000313" key="2">
    <source>
        <dbReference type="EMBL" id="KAK7889557.1"/>
    </source>
</evidence>
<dbReference type="PANTHER" id="PTHR47331:SF3">
    <property type="match status" value="1"/>
</dbReference>
<dbReference type="SUPFAM" id="SSF53098">
    <property type="entry name" value="Ribonuclease H-like"/>
    <property type="match status" value="1"/>
</dbReference>
<dbReference type="CDD" id="cd01644">
    <property type="entry name" value="RT_pepA17"/>
    <property type="match status" value="1"/>
</dbReference>
<dbReference type="EMBL" id="JBBPFD010000018">
    <property type="protein sequence ID" value="KAK7889557.1"/>
    <property type="molecule type" value="Genomic_DNA"/>
</dbReference>
<dbReference type="SUPFAM" id="SSF56672">
    <property type="entry name" value="DNA/RNA polymerases"/>
    <property type="match status" value="1"/>
</dbReference>